<protein>
    <submittedName>
        <fullName evidence="2">Putative transposase, Ptta/En/Spm, plant</fullName>
    </submittedName>
</protein>
<feature type="region of interest" description="Disordered" evidence="1">
    <location>
        <begin position="305"/>
        <end position="328"/>
    </location>
</feature>
<feature type="region of interest" description="Disordered" evidence="1">
    <location>
        <begin position="1"/>
        <end position="123"/>
    </location>
</feature>
<dbReference type="PRINTS" id="PR01217">
    <property type="entry name" value="PRICHEXTENSN"/>
</dbReference>
<feature type="compositionally biased region" description="Polar residues" evidence="1">
    <location>
        <begin position="459"/>
        <end position="476"/>
    </location>
</feature>
<feature type="compositionally biased region" description="Polar residues" evidence="1">
    <location>
        <begin position="403"/>
        <end position="412"/>
    </location>
</feature>
<dbReference type="Gramene" id="rna3469">
    <property type="protein sequence ID" value="RHN79651.1"/>
    <property type="gene ID" value="gene3469"/>
</dbReference>
<dbReference type="InterPro" id="IPR004252">
    <property type="entry name" value="Probable_transposase_24"/>
</dbReference>
<organism evidence="2 3">
    <name type="scientific">Medicago truncatula</name>
    <name type="common">Barrel medic</name>
    <name type="synonym">Medicago tribuloides</name>
    <dbReference type="NCBI Taxonomy" id="3880"/>
    <lineage>
        <taxon>Eukaryota</taxon>
        <taxon>Viridiplantae</taxon>
        <taxon>Streptophyta</taxon>
        <taxon>Embryophyta</taxon>
        <taxon>Tracheophyta</taxon>
        <taxon>Spermatophyta</taxon>
        <taxon>Magnoliopsida</taxon>
        <taxon>eudicotyledons</taxon>
        <taxon>Gunneridae</taxon>
        <taxon>Pentapetalae</taxon>
        <taxon>rosids</taxon>
        <taxon>fabids</taxon>
        <taxon>Fabales</taxon>
        <taxon>Fabaceae</taxon>
        <taxon>Papilionoideae</taxon>
        <taxon>50 kb inversion clade</taxon>
        <taxon>NPAAA clade</taxon>
        <taxon>Hologalegina</taxon>
        <taxon>IRL clade</taxon>
        <taxon>Trifolieae</taxon>
        <taxon>Medicago</taxon>
    </lineage>
</organism>
<evidence type="ECO:0000313" key="2">
    <source>
        <dbReference type="EMBL" id="RHN79651.1"/>
    </source>
</evidence>
<dbReference type="AlphaFoldDB" id="A0A396JS83"/>
<gene>
    <name evidence="2" type="ORF">MtrunA17_Chr1g0179631</name>
</gene>
<dbReference type="OrthoDB" id="1431382at2759"/>
<feature type="region of interest" description="Disordered" evidence="1">
    <location>
        <begin position="523"/>
        <end position="555"/>
    </location>
</feature>
<feature type="compositionally biased region" description="Polar residues" evidence="1">
    <location>
        <begin position="705"/>
        <end position="716"/>
    </location>
</feature>
<feature type="compositionally biased region" description="Basic residues" evidence="1">
    <location>
        <begin position="24"/>
        <end position="34"/>
    </location>
</feature>
<feature type="region of interest" description="Disordered" evidence="1">
    <location>
        <begin position="138"/>
        <end position="171"/>
    </location>
</feature>
<feature type="region of interest" description="Disordered" evidence="1">
    <location>
        <begin position="353"/>
        <end position="499"/>
    </location>
</feature>
<dbReference type="Pfam" id="PF03004">
    <property type="entry name" value="Transposase_24"/>
    <property type="match status" value="1"/>
</dbReference>
<feature type="compositionally biased region" description="Basic and acidic residues" evidence="1">
    <location>
        <begin position="359"/>
        <end position="371"/>
    </location>
</feature>
<feature type="compositionally biased region" description="Pro residues" evidence="1">
    <location>
        <begin position="430"/>
        <end position="447"/>
    </location>
</feature>
<dbReference type="OMA" id="GKGMDMQ"/>
<feature type="region of interest" description="Disordered" evidence="1">
    <location>
        <begin position="846"/>
        <end position="878"/>
    </location>
</feature>
<feature type="region of interest" description="Disordered" evidence="1">
    <location>
        <begin position="243"/>
        <end position="293"/>
    </location>
</feature>
<proteinExistence type="predicted"/>
<evidence type="ECO:0000313" key="3">
    <source>
        <dbReference type="Proteomes" id="UP000265566"/>
    </source>
</evidence>
<feature type="region of interest" description="Disordered" evidence="1">
    <location>
        <begin position="192"/>
        <end position="217"/>
    </location>
</feature>
<feature type="compositionally biased region" description="Polar residues" evidence="1">
    <location>
        <begin position="195"/>
        <end position="205"/>
    </location>
</feature>
<feature type="compositionally biased region" description="Low complexity" evidence="1">
    <location>
        <begin position="419"/>
        <end position="429"/>
    </location>
</feature>
<accession>A0A396JS83</accession>
<name>A0A396JS83_MEDTR</name>
<dbReference type="EMBL" id="PSQE01000001">
    <property type="protein sequence ID" value="RHN79651.1"/>
    <property type="molecule type" value="Genomic_DNA"/>
</dbReference>
<feature type="region of interest" description="Disordered" evidence="1">
    <location>
        <begin position="625"/>
        <end position="679"/>
    </location>
</feature>
<dbReference type="Proteomes" id="UP000265566">
    <property type="component" value="Chromosome 1"/>
</dbReference>
<feature type="compositionally biased region" description="Basic and acidic residues" evidence="1">
    <location>
        <begin position="631"/>
        <end position="646"/>
    </location>
</feature>
<feature type="region of interest" description="Disordered" evidence="1">
    <location>
        <begin position="699"/>
        <end position="719"/>
    </location>
</feature>
<feature type="compositionally biased region" description="Polar residues" evidence="1">
    <location>
        <begin position="647"/>
        <end position="658"/>
    </location>
</feature>
<reference evidence="3" key="1">
    <citation type="journal article" date="2018" name="Nat. Plants">
        <title>Whole-genome landscape of Medicago truncatula symbiotic genes.</title>
        <authorList>
            <person name="Pecrix Y."/>
            <person name="Staton S.E."/>
            <person name="Sallet E."/>
            <person name="Lelandais-Briere C."/>
            <person name="Moreau S."/>
            <person name="Carrere S."/>
            <person name="Blein T."/>
            <person name="Jardinaud M.F."/>
            <person name="Latrasse D."/>
            <person name="Zouine M."/>
            <person name="Zahm M."/>
            <person name="Kreplak J."/>
            <person name="Mayjonade B."/>
            <person name="Satge C."/>
            <person name="Perez M."/>
            <person name="Cauet S."/>
            <person name="Marande W."/>
            <person name="Chantry-Darmon C."/>
            <person name="Lopez-Roques C."/>
            <person name="Bouchez O."/>
            <person name="Berard A."/>
            <person name="Debelle F."/>
            <person name="Munos S."/>
            <person name="Bendahmane A."/>
            <person name="Berges H."/>
            <person name="Niebel A."/>
            <person name="Buitink J."/>
            <person name="Frugier F."/>
            <person name="Benhamed M."/>
            <person name="Crespi M."/>
            <person name="Gouzy J."/>
            <person name="Gamas P."/>
        </authorList>
    </citation>
    <scope>NUCLEOTIDE SEQUENCE [LARGE SCALE GENOMIC DNA]</scope>
    <source>
        <strain evidence="3">cv. Jemalong A17</strain>
    </source>
</reference>
<evidence type="ECO:0000256" key="1">
    <source>
        <dbReference type="SAM" id="MobiDB-lite"/>
    </source>
</evidence>
<comment type="caution">
    <text evidence="2">The sequence shown here is derived from an EMBL/GenBank/DDBJ whole genome shotgun (WGS) entry which is preliminary data.</text>
</comment>
<sequence length="878" mass="96409">MSSGGTNPPNDMGKKDVASTTTGRTRKYTRKWRTHLAPQHVLDQLMPMPPTKDTQTGKDVASTTTRPTRQEIRVDKSIPMPTAAHIQTPSPHTYAPPPPTHTSSPVYPQHAYAPPKHTPSGYTLPPIYPPPIYPHHAYAPSANTPPTNPLSGGPSHIRPPSGKGKGVGSTTTSHSLKVTCVVSSSPDQCIPVPTTAHTQIPSSHTYAPPPPTHTSSAVYQQNAYAPPKLTPSGYTLPPTYSHHAYAPSVNPPPTNPLSGGPLHKRPPSGKGKSVGSTTASHSHKVTPVVSSSPDQFIPVPMTAHTQIPSPHTYVPPPPTSSQSPSTQFPLHVYPVNAYAPPAYTPSTYALPTYSLSSEPSKKRPPSDKGEDIASTTNGRSRKVTRVVSGSPLDQFIPMPMTAHTRTPSSHTYTLPPPTRSQSPSTQFPLPVYPPHAYAPPAYTPPTYPLSSGPSDKVPQFSSMPNPGFQGTQGTPLKSSYPKPSQPPPYQAGQDGIHNDVEPEAEGVDMFDIVRQIIQTSTKRLLPSKPKTKSISENMQSHYKKPQTKCRDGNLNDDDRAKILKAFSEKCTWHDKQSDHIQNNFHVRASRDLSDMLREVRLKGQCPHWIGETVWQSLLEHWSSASSQSTYAKEKRNMASKKGESLQKRGSINTTQHVTRMTKKSKRSSNLNGLHKDTQIMKETGDYVDDHSRKNQEKCEARKFQTRSQNNSTSPSMHCNPAKDVVAPLSTCSGVVGDKKRSRLYDDGTISVNHKKGATSLNIPLDNARASLASSGRELAPNLVEVLQRIVTSSENPVRKLRKLKEIMNSQGELLKKQTEGLEELKKRLQEMKEEREAFEERVRKLFEQEHGRRRRPQPSDHDSTLGGNQDVDVGARDE</sequence>